<feature type="signal peptide" evidence="1">
    <location>
        <begin position="1"/>
        <end position="22"/>
    </location>
</feature>
<dbReference type="AlphaFoldDB" id="K7QXN4"/>
<feature type="chain" id="PRO_5003912193" description="Lipoprotein" evidence="1">
    <location>
        <begin position="23"/>
        <end position="327"/>
    </location>
</feature>
<evidence type="ECO:0000313" key="3">
    <source>
        <dbReference type="Proteomes" id="UP000000211"/>
    </source>
</evidence>
<dbReference type="RefSeq" id="WP_016329788.1">
    <property type="nucleotide sequence ID" value="NC_019386.1"/>
</dbReference>
<reference evidence="2 3" key="1">
    <citation type="journal article" date="2013" name="Genome Announc.">
        <title>Whole Genome Sequencing of Thermus oshimai JL-2 and Thermus thermophilus JL-18, Incomplete Denitrifiers from the United States Great Basin.</title>
        <authorList>
            <person name="Murugapiran S.K."/>
            <person name="Huntemann M."/>
            <person name="Wei C.L."/>
            <person name="Han J."/>
            <person name="Detter J.C."/>
            <person name="Han C.S."/>
            <person name="Erkkila T.H."/>
            <person name="Teshima H."/>
            <person name="Chen A."/>
            <person name="Kyrpides N."/>
            <person name="Mavrommatis K."/>
            <person name="Markowitz V."/>
            <person name="Szeto E."/>
            <person name="Ivanova N."/>
            <person name="Pagani I."/>
            <person name="Lam J."/>
            <person name="McDonald A.I."/>
            <person name="Dodsworth J.A."/>
            <person name="Pati A."/>
            <person name="Goodwin L."/>
            <person name="Peters L."/>
            <person name="Pitluck S."/>
            <person name="Woyke T."/>
            <person name="Hedlund B.P."/>
        </authorList>
    </citation>
    <scope>NUCLEOTIDE SEQUENCE</scope>
    <source>
        <strain evidence="2 3">JL-2</strain>
    </source>
</reference>
<dbReference type="HOGENOM" id="CLU_844136_0_0_0"/>
<dbReference type="EMBL" id="CP003249">
    <property type="protein sequence ID" value="AFV76608.1"/>
    <property type="molecule type" value="Genomic_DNA"/>
</dbReference>
<dbReference type="STRING" id="751945.Theos_1580"/>
<evidence type="ECO:0000313" key="2">
    <source>
        <dbReference type="EMBL" id="AFV76608.1"/>
    </source>
</evidence>
<protein>
    <recommendedName>
        <fullName evidence="4">Lipoprotein</fullName>
    </recommendedName>
</protein>
<dbReference type="OrthoDB" id="24737at2"/>
<dbReference type="Proteomes" id="UP000000211">
    <property type="component" value="Chromosome"/>
</dbReference>
<name>K7QXN4_THEOS</name>
<evidence type="ECO:0000256" key="1">
    <source>
        <dbReference type="SAM" id="SignalP"/>
    </source>
</evidence>
<keyword evidence="1" id="KW-0732">Signal</keyword>
<organism evidence="2 3">
    <name type="scientific">Thermus oshimai JL-2</name>
    <dbReference type="NCBI Taxonomy" id="751945"/>
    <lineage>
        <taxon>Bacteria</taxon>
        <taxon>Thermotogati</taxon>
        <taxon>Deinococcota</taxon>
        <taxon>Deinococci</taxon>
        <taxon>Thermales</taxon>
        <taxon>Thermaceae</taxon>
        <taxon>Thermus</taxon>
    </lineage>
</organism>
<accession>K7QXN4</accession>
<dbReference type="eggNOG" id="ENOG50336FP">
    <property type="taxonomic scope" value="Bacteria"/>
</dbReference>
<gene>
    <name evidence="2" type="ORF">Theos_1580</name>
</gene>
<keyword evidence="3" id="KW-1185">Reference proteome</keyword>
<dbReference type="KEGG" id="tos:Theos_1580"/>
<dbReference type="PATRIC" id="fig|751945.3.peg.1558"/>
<sequence length="327" mass="34502">MKRTLWLLALLLAACTGSQEPALEALLAAGGEGQVAFYRALDLQRGLSSPVATWSAPGLQDLAYSQAFRRLYLLFPDRLEAYDASAFSLTAVPQTPTATLPLPSDCTEGYLRLGQNALLAHCPGARRAYLSPLPDPSALEEADLTGLPPSSRLALLPAGGQDLLAYLTGEAMGYRPAQAPSGTPALEKPLDAPLSGDPLDLKADGSRGRLLGLGPTATEVRLYTLQNETLQSRKVLGDFPGEARLALDPVAGLVALGRGFQVLEPRDSGPQETFTLFQAGLVGQDGYLYLAAGRSLSVYDLVPSPPQRVAFPTLGLSPKALALIPVE</sequence>
<evidence type="ECO:0008006" key="4">
    <source>
        <dbReference type="Google" id="ProtNLM"/>
    </source>
</evidence>
<proteinExistence type="predicted"/>
<dbReference type="PROSITE" id="PS51257">
    <property type="entry name" value="PROKAR_LIPOPROTEIN"/>
    <property type="match status" value="1"/>
</dbReference>